<evidence type="ECO:0000256" key="4">
    <source>
        <dbReference type="ARBA" id="ARBA00022692"/>
    </source>
</evidence>
<keyword evidence="5 7" id="KW-1133">Transmembrane helix</keyword>
<dbReference type="Proteomes" id="UP000176498">
    <property type="component" value="Unassembled WGS sequence"/>
</dbReference>
<dbReference type="Pfam" id="PF00535">
    <property type="entry name" value="Glycos_transf_2"/>
    <property type="match status" value="1"/>
</dbReference>
<protein>
    <recommendedName>
        <fullName evidence="8">Glycosyltransferase 2-like domain-containing protein</fullName>
    </recommendedName>
</protein>
<dbReference type="InterPro" id="IPR050256">
    <property type="entry name" value="Glycosyltransferase_2"/>
</dbReference>
<evidence type="ECO:0000256" key="5">
    <source>
        <dbReference type="ARBA" id="ARBA00022989"/>
    </source>
</evidence>
<sequence>MISYLIPVYNEEKNISLLYDNLKKTIGGLDFDHEIIFVNDGSQDNSNQELTNISQQDEKVKIIEFSRNFGKEIALTAGLHHCQGDACILLDADLQHPPELIPQFLDKWQNGAEIVIGIRDNNNQETFIKKSGSYFFYKIINKISETQIIPNSTDYRLLDQAVILEFCRFTERNRIFRGLIDWLGFQRDYVYFSAPKRINGQPRYSLLKLFKLALSSIVSLSLLPLKIAGYLGILITFTAGLMGVFVLAEKYILNDPWHMNFSGPAILAVITLFLVGVILSCLGLIALYIAHIHCEVINRPIYVIRKKENF</sequence>
<evidence type="ECO:0000259" key="8">
    <source>
        <dbReference type="Pfam" id="PF00535"/>
    </source>
</evidence>
<name>A0A1G1XMB9_9BACT</name>
<dbReference type="SUPFAM" id="SSF53448">
    <property type="entry name" value="Nucleotide-diphospho-sugar transferases"/>
    <property type="match status" value="1"/>
</dbReference>
<keyword evidence="2" id="KW-0328">Glycosyltransferase</keyword>
<comment type="subcellular location">
    <subcellularLocation>
        <location evidence="1">Membrane</location>
        <topology evidence="1">Multi-pass membrane protein</topology>
    </subcellularLocation>
</comment>
<dbReference type="GO" id="GO:0016757">
    <property type="term" value="F:glycosyltransferase activity"/>
    <property type="evidence" value="ECO:0007669"/>
    <property type="project" value="UniProtKB-KW"/>
</dbReference>
<dbReference type="PANTHER" id="PTHR48090:SF1">
    <property type="entry name" value="PROPHAGE BACTOPRENOL GLUCOSYL TRANSFERASE HOMOLOG"/>
    <property type="match status" value="1"/>
</dbReference>
<dbReference type="GO" id="GO:0005886">
    <property type="term" value="C:plasma membrane"/>
    <property type="evidence" value="ECO:0007669"/>
    <property type="project" value="TreeGrafter"/>
</dbReference>
<dbReference type="CDD" id="cd04187">
    <property type="entry name" value="DPM1_like_bac"/>
    <property type="match status" value="1"/>
</dbReference>
<evidence type="ECO:0000256" key="6">
    <source>
        <dbReference type="ARBA" id="ARBA00023136"/>
    </source>
</evidence>
<keyword evidence="4 7" id="KW-0812">Transmembrane</keyword>
<evidence type="ECO:0000256" key="3">
    <source>
        <dbReference type="ARBA" id="ARBA00022679"/>
    </source>
</evidence>
<dbReference type="InterPro" id="IPR001173">
    <property type="entry name" value="Glyco_trans_2-like"/>
</dbReference>
<evidence type="ECO:0000313" key="9">
    <source>
        <dbReference type="EMBL" id="OGY41233.1"/>
    </source>
</evidence>
<dbReference type="PANTHER" id="PTHR48090">
    <property type="entry name" value="UNDECAPRENYL-PHOSPHATE 4-DEOXY-4-FORMAMIDO-L-ARABINOSE TRANSFERASE-RELATED"/>
    <property type="match status" value="1"/>
</dbReference>
<evidence type="ECO:0000256" key="1">
    <source>
        <dbReference type="ARBA" id="ARBA00004141"/>
    </source>
</evidence>
<keyword evidence="6 7" id="KW-0472">Membrane</keyword>
<feature type="transmembrane region" description="Helical" evidence="7">
    <location>
        <begin position="231"/>
        <end position="253"/>
    </location>
</feature>
<dbReference type="Gene3D" id="3.90.550.10">
    <property type="entry name" value="Spore Coat Polysaccharide Biosynthesis Protein SpsA, Chain A"/>
    <property type="match status" value="1"/>
</dbReference>
<dbReference type="AlphaFoldDB" id="A0A1G1XMB9"/>
<proteinExistence type="predicted"/>
<evidence type="ECO:0000256" key="2">
    <source>
        <dbReference type="ARBA" id="ARBA00022676"/>
    </source>
</evidence>
<reference evidence="9 10" key="1">
    <citation type="journal article" date="2016" name="Nat. Commun.">
        <title>Thousands of microbial genomes shed light on interconnected biogeochemical processes in an aquifer system.</title>
        <authorList>
            <person name="Anantharaman K."/>
            <person name="Brown C.T."/>
            <person name="Hug L.A."/>
            <person name="Sharon I."/>
            <person name="Castelle C.J."/>
            <person name="Probst A.J."/>
            <person name="Thomas B.C."/>
            <person name="Singh A."/>
            <person name="Wilkins M.J."/>
            <person name="Karaoz U."/>
            <person name="Brodie E.L."/>
            <person name="Williams K.H."/>
            <person name="Hubbard S.S."/>
            <person name="Banfield J.F."/>
        </authorList>
    </citation>
    <scope>NUCLEOTIDE SEQUENCE [LARGE SCALE GENOMIC DNA]</scope>
</reference>
<feature type="transmembrane region" description="Helical" evidence="7">
    <location>
        <begin position="265"/>
        <end position="290"/>
    </location>
</feature>
<evidence type="ECO:0000256" key="7">
    <source>
        <dbReference type="SAM" id="Phobius"/>
    </source>
</evidence>
<gene>
    <name evidence="9" type="ORF">A2Y82_01835</name>
</gene>
<keyword evidence="3" id="KW-0808">Transferase</keyword>
<organism evidence="9 10">
    <name type="scientific">Candidatus Buchananbacteria bacterium RBG_13_36_9</name>
    <dbReference type="NCBI Taxonomy" id="1797530"/>
    <lineage>
        <taxon>Bacteria</taxon>
        <taxon>Candidatus Buchananiibacteriota</taxon>
    </lineage>
</organism>
<dbReference type="EMBL" id="MHHZ01000021">
    <property type="protein sequence ID" value="OGY41233.1"/>
    <property type="molecule type" value="Genomic_DNA"/>
</dbReference>
<feature type="domain" description="Glycosyltransferase 2-like" evidence="8">
    <location>
        <begin position="4"/>
        <end position="159"/>
    </location>
</feature>
<accession>A0A1G1XMB9</accession>
<evidence type="ECO:0000313" key="10">
    <source>
        <dbReference type="Proteomes" id="UP000176498"/>
    </source>
</evidence>
<dbReference type="InterPro" id="IPR029044">
    <property type="entry name" value="Nucleotide-diphossugar_trans"/>
</dbReference>
<comment type="caution">
    <text evidence="9">The sequence shown here is derived from an EMBL/GenBank/DDBJ whole genome shotgun (WGS) entry which is preliminary data.</text>
</comment>